<evidence type="ECO:0000313" key="4">
    <source>
        <dbReference type="Proteomes" id="UP000789524"/>
    </source>
</evidence>
<dbReference type="PANTHER" id="PTHR23248">
    <property type="entry name" value="PHOSPHOLIPID SCRAMBLASE-RELATED"/>
    <property type="match status" value="1"/>
</dbReference>
<comment type="cofactor">
    <cofactor evidence="2">
        <name>Ca(2+)</name>
        <dbReference type="ChEBI" id="CHEBI:29108"/>
    </cofactor>
</comment>
<dbReference type="InterPro" id="IPR005552">
    <property type="entry name" value="Scramblase"/>
</dbReference>
<protein>
    <recommendedName>
        <fullName evidence="2">Phospholipid scramblase</fullName>
    </recommendedName>
</protein>
<proteinExistence type="inferred from homology"/>
<accession>A0A8J2R4A0</accession>
<dbReference type="InterPro" id="IPR025659">
    <property type="entry name" value="Tubby-like_C"/>
</dbReference>
<dbReference type="SUPFAM" id="SSF54518">
    <property type="entry name" value="Tubby C-terminal domain-like"/>
    <property type="match status" value="1"/>
</dbReference>
<dbReference type="PANTHER" id="PTHR23248:SF4">
    <property type="entry name" value="PHOSPHOLIPID SCRAMBLASE"/>
    <property type="match status" value="1"/>
</dbReference>
<keyword evidence="2" id="KW-0449">Lipoprotein</keyword>
<keyword evidence="2" id="KW-0106">Calcium</keyword>
<dbReference type="Pfam" id="PF03803">
    <property type="entry name" value="Scramblase"/>
    <property type="match status" value="1"/>
</dbReference>
<dbReference type="EMBL" id="CAKASE010000080">
    <property type="protein sequence ID" value="CAG9580863.1"/>
    <property type="molecule type" value="Genomic_DNA"/>
</dbReference>
<dbReference type="OrthoDB" id="191150at2759"/>
<dbReference type="AlphaFoldDB" id="A0A8J2R4A0"/>
<reference evidence="3" key="1">
    <citation type="submission" date="2021-09" db="EMBL/GenBank/DDBJ databases">
        <authorList>
            <person name="Martin H S."/>
        </authorList>
    </citation>
    <scope>NUCLEOTIDE SEQUENCE</scope>
</reference>
<name>A0A8J2R4A0_9NEOP</name>
<gene>
    <name evidence="3" type="ORF">DCHRY22_LOCUS13656</name>
</gene>
<comment type="caution">
    <text evidence="3">The sequence shown here is derived from an EMBL/GenBank/DDBJ whole genome shotgun (WGS) entry which is preliminary data.</text>
</comment>
<organism evidence="3 4">
    <name type="scientific">Danaus chrysippus</name>
    <name type="common">African queen</name>
    <dbReference type="NCBI Taxonomy" id="151541"/>
    <lineage>
        <taxon>Eukaryota</taxon>
        <taxon>Metazoa</taxon>
        <taxon>Ecdysozoa</taxon>
        <taxon>Arthropoda</taxon>
        <taxon>Hexapoda</taxon>
        <taxon>Insecta</taxon>
        <taxon>Pterygota</taxon>
        <taxon>Neoptera</taxon>
        <taxon>Endopterygota</taxon>
        <taxon>Lepidoptera</taxon>
        <taxon>Glossata</taxon>
        <taxon>Ditrysia</taxon>
        <taxon>Papilionoidea</taxon>
        <taxon>Nymphalidae</taxon>
        <taxon>Danainae</taxon>
        <taxon>Danaini</taxon>
        <taxon>Danaina</taxon>
        <taxon>Danaus</taxon>
        <taxon>Anosia</taxon>
    </lineage>
</organism>
<evidence type="ECO:0000256" key="2">
    <source>
        <dbReference type="RuleBase" id="RU363116"/>
    </source>
</evidence>
<dbReference type="GO" id="GO:0005886">
    <property type="term" value="C:plasma membrane"/>
    <property type="evidence" value="ECO:0007669"/>
    <property type="project" value="TreeGrafter"/>
</dbReference>
<comment type="similarity">
    <text evidence="1 2">Belongs to the phospholipid scramblase family.</text>
</comment>
<dbReference type="Proteomes" id="UP000789524">
    <property type="component" value="Unassembled WGS sequence"/>
</dbReference>
<evidence type="ECO:0000256" key="1">
    <source>
        <dbReference type="ARBA" id="ARBA00005350"/>
    </source>
</evidence>
<keyword evidence="4" id="KW-1185">Reference proteome</keyword>
<dbReference type="GO" id="GO:0017128">
    <property type="term" value="F:phospholipid scramblase activity"/>
    <property type="evidence" value="ECO:0007669"/>
    <property type="project" value="InterPro"/>
</dbReference>
<sequence length="185" mass="21020">MEVLKGLDRLIVRERSDSSCGRYAVLTSEGVEVMQARENTGLLHQVLAGRSRAFHIDIYDMDQHEVMKLRRPYSVSSDKMDVCVCGETVAVVRKEVTFLKPVLVINDSSDKNVIRVKGPVSITDDCHFELFTADKKPLGDISRRCRRVGAERDLFTINFPLQLDPRHKAAVIGTCFLINFLFYEN</sequence>
<evidence type="ECO:0000313" key="3">
    <source>
        <dbReference type="EMBL" id="CAG9580863.1"/>
    </source>
</evidence>
<comment type="function">
    <text evidence="2">May mediate accelerated ATP-independent bidirectional transbilayer migration of phospholipids upon binding calcium ions that results in a loss of phospholipid asymmetry in the plasma membrane.</text>
</comment>
<keyword evidence="2" id="KW-0564">Palmitate</keyword>